<accession>A0A3B0YD59</accession>
<reference evidence="1" key="1">
    <citation type="submission" date="2018-06" db="EMBL/GenBank/DDBJ databases">
        <authorList>
            <person name="Zhirakovskaya E."/>
        </authorList>
    </citation>
    <scope>NUCLEOTIDE SEQUENCE</scope>
</reference>
<gene>
    <name evidence="1" type="ORF">MNBD_GAMMA12-3926</name>
</gene>
<protein>
    <submittedName>
        <fullName evidence="1">Uncharacterized protein</fullName>
    </submittedName>
</protein>
<sequence length="633" mass="72116">MNEKIKVMISTAMISDAYKKALLKVYDNSVSDEKGYWKKSTEKIIEYLTFNSTTVPEEATSGIDFDELVDTDSSWADIDERIANLLLAEKVLDYQFFSWLEVKAKKRLEDPLFNTVSLLVQKHELCNSDWELCSIILSECPGMLVTYDGLTTDFGRAFLEFDFDKLWCAALKSDNPKSSLPVLYKLLKRENTSLFEQWSEKMFVDISKVADLATALTLIIEEHPKLAIELALAEGEARVCKRVAYETLFYARKKNKECEYFKNKFAEIYLKYGVSPYRDVDIILTEMGKAGLPLLHTVNDTNSSMLVGALNKIDEKFGLMACGIFATSFCKDSKEFQHTGTIRNHKVYLKSIFTLLAKYDFSEFLPQIWQAAIASDGSDKKTIADLLASTPAIVKQYTKNIIEKGNKQEQSFAKLIIARMNKGADSKKVMLKVPDEIKLNLEFFITTLGQTIFSSIDGQYNDKKLHSVINYINAESTGRDYGFYFHVVHIDDGKNKITINFDDKYDEDAYQLAAPFHAISPWISKTFDLPQLANDADIFSWYPRIAADVIKYCQMQGMLLGVQLLKNAGYQMSELLKITISEDDYQVDYDPSKANNLYKDSLLILMQDSAVNAFAEICFNDDRHRAIFLNPVI</sequence>
<name>A0A3B0YD59_9ZZZZ</name>
<dbReference type="AlphaFoldDB" id="A0A3B0YD59"/>
<evidence type="ECO:0000313" key="1">
    <source>
        <dbReference type="EMBL" id="VAW78788.1"/>
    </source>
</evidence>
<dbReference type="EMBL" id="UOFL01000163">
    <property type="protein sequence ID" value="VAW78788.1"/>
    <property type="molecule type" value="Genomic_DNA"/>
</dbReference>
<organism evidence="1">
    <name type="scientific">hydrothermal vent metagenome</name>
    <dbReference type="NCBI Taxonomy" id="652676"/>
    <lineage>
        <taxon>unclassified sequences</taxon>
        <taxon>metagenomes</taxon>
        <taxon>ecological metagenomes</taxon>
    </lineage>
</organism>
<proteinExistence type="predicted"/>